<dbReference type="SUPFAM" id="SSF53448">
    <property type="entry name" value="Nucleotide-diphospho-sugar transferases"/>
    <property type="match status" value="1"/>
</dbReference>
<keyword evidence="2" id="KW-0328">Glycosyltransferase</keyword>
<dbReference type="KEGG" id="cber:B5D82_09575"/>
<keyword evidence="6" id="KW-1185">Reference proteome</keyword>
<feature type="domain" description="Glycosyltransferase 2-like" evidence="4">
    <location>
        <begin position="9"/>
        <end position="160"/>
    </location>
</feature>
<dbReference type="Pfam" id="PF00535">
    <property type="entry name" value="Glycos_transf_2"/>
    <property type="match status" value="1"/>
</dbReference>
<evidence type="ECO:0000259" key="4">
    <source>
        <dbReference type="Pfam" id="PF00535"/>
    </source>
</evidence>
<evidence type="ECO:0000313" key="6">
    <source>
        <dbReference type="Proteomes" id="UP000202259"/>
    </source>
</evidence>
<evidence type="ECO:0000313" key="5">
    <source>
        <dbReference type="EMBL" id="ASP47984.1"/>
    </source>
</evidence>
<dbReference type="GO" id="GO:0016757">
    <property type="term" value="F:glycosyltransferase activity"/>
    <property type="evidence" value="ECO:0007669"/>
    <property type="project" value="UniProtKB-KW"/>
</dbReference>
<comment type="similarity">
    <text evidence="1">Belongs to the glycosyltransferase 2 family.</text>
</comment>
<protein>
    <recommendedName>
        <fullName evidence="4">Glycosyltransferase 2-like domain-containing protein</fullName>
    </recommendedName>
</protein>
<dbReference type="PANTHER" id="PTHR43179:SF12">
    <property type="entry name" value="GALACTOFURANOSYLTRANSFERASE GLFT2"/>
    <property type="match status" value="1"/>
</dbReference>
<dbReference type="InterPro" id="IPR029044">
    <property type="entry name" value="Nucleotide-diphossugar_trans"/>
</dbReference>
<dbReference type="InterPro" id="IPR001173">
    <property type="entry name" value="Glyco_trans_2-like"/>
</dbReference>
<dbReference type="OrthoDB" id="9801954at2"/>
<organism evidence="5 6">
    <name type="scientific">Cognaticolwellia beringensis</name>
    <dbReference type="NCBI Taxonomy" id="1967665"/>
    <lineage>
        <taxon>Bacteria</taxon>
        <taxon>Pseudomonadati</taxon>
        <taxon>Pseudomonadota</taxon>
        <taxon>Gammaproteobacteria</taxon>
        <taxon>Alteromonadales</taxon>
        <taxon>Colwelliaceae</taxon>
        <taxon>Cognaticolwellia</taxon>
    </lineage>
</organism>
<evidence type="ECO:0000256" key="3">
    <source>
        <dbReference type="ARBA" id="ARBA00022679"/>
    </source>
</evidence>
<dbReference type="RefSeq" id="WP_081151105.1">
    <property type="nucleotide sequence ID" value="NZ_CP020465.1"/>
</dbReference>
<accession>A0A222G9F1</accession>
<dbReference type="AlphaFoldDB" id="A0A222G9F1"/>
<proteinExistence type="inferred from homology"/>
<dbReference type="PANTHER" id="PTHR43179">
    <property type="entry name" value="RHAMNOSYLTRANSFERASE WBBL"/>
    <property type="match status" value="1"/>
</dbReference>
<reference evidence="5 6" key="1">
    <citation type="submission" date="2017-08" db="EMBL/GenBank/DDBJ databases">
        <title>Complete genome of Colwellia sp. NB097-1, a psychrophile bacterium ioslated from Bering Sea.</title>
        <authorList>
            <person name="Chen X."/>
        </authorList>
    </citation>
    <scope>NUCLEOTIDE SEQUENCE [LARGE SCALE GENOMIC DNA]</scope>
    <source>
        <strain evidence="5 6">NB097-1</strain>
    </source>
</reference>
<gene>
    <name evidence="5" type="ORF">B5D82_09575</name>
</gene>
<name>A0A222G9F1_9GAMM</name>
<sequence>MEVKKKILVIIITYNGENWLDYCLNDLKSPSNDHIIDILCLDNLSTDHTIEKLRNDFPSVSVIKNDSNLGFGKACNIGMQKAIDENYDYVLLLNQDANIKSDDVNQLVNLHTANMEYGVLSPIHLSGDESKLDSNFGEYLRLNNTPLLIEDLLLKKNISAIYETNFVNAAVWLLPIACIKAVGFFNPVFPHYGEDDELAERIKKSGFKIGIVPNVFAKHKRENRSVKTLESHLQSKVNREHVNFIIEYYRYPASKVKKLLYVARLLLIKIISSLILFDFSSTATYIKAGWRFAFNSIKKL</sequence>
<dbReference type="Proteomes" id="UP000202259">
    <property type="component" value="Chromosome"/>
</dbReference>
<dbReference type="EMBL" id="CP020465">
    <property type="protein sequence ID" value="ASP47984.1"/>
    <property type="molecule type" value="Genomic_DNA"/>
</dbReference>
<evidence type="ECO:0000256" key="1">
    <source>
        <dbReference type="ARBA" id="ARBA00006739"/>
    </source>
</evidence>
<evidence type="ECO:0000256" key="2">
    <source>
        <dbReference type="ARBA" id="ARBA00022676"/>
    </source>
</evidence>
<keyword evidence="3" id="KW-0808">Transferase</keyword>
<dbReference type="Gene3D" id="3.90.550.10">
    <property type="entry name" value="Spore Coat Polysaccharide Biosynthesis Protein SpsA, Chain A"/>
    <property type="match status" value="1"/>
</dbReference>